<evidence type="ECO:0000313" key="2">
    <source>
        <dbReference type="Proteomes" id="UP000245368"/>
    </source>
</evidence>
<dbReference type="Proteomes" id="UP000245368">
    <property type="component" value="Chromosome"/>
</dbReference>
<sequence length="89" mass="10002">MNLPSETFEAIVELHAKGLIVGKPEFVFKHDLSTTLLVITVSMPEARYRSNEDIAMVYRLLEQSGSSQLLVVVKVELHKAPPLPGWTKR</sequence>
<keyword evidence="2" id="KW-1185">Reference proteome</keyword>
<dbReference type="AlphaFoldDB" id="A0A2Z3JKJ6"/>
<dbReference type="KEGG" id="dez:DKM44_13010"/>
<reference evidence="1 2" key="1">
    <citation type="submission" date="2018-05" db="EMBL/GenBank/DDBJ databases">
        <title>Complete Genome Sequence of Deinococcus sp. strain 17bor-2.</title>
        <authorList>
            <person name="Srinivasan S."/>
        </authorList>
    </citation>
    <scope>NUCLEOTIDE SEQUENCE [LARGE SCALE GENOMIC DNA]</scope>
    <source>
        <strain evidence="1 2">17bor-2</strain>
    </source>
</reference>
<gene>
    <name evidence="1" type="ORF">DKM44_13010</name>
</gene>
<accession>A0A2Z3JKJ6</accession>
<evidence type="ECO:0000313" key="1">
    <source>
        <dbReference type="EMBL" id="AWN24041.1"/>
    </source>
</evidence>
<proteinExistence type="predicted"/>
<name>A0A2Z3JKJ6_9DEIO</name>
<protein>
    <submittedName>
        <fullName evidence="1">Uncharacterized protein</fullName>
    </submittedName>
</protein>
<dbReference type="EMBL" id="CP029494">
    <property type="protein sequence ID" value="AWN24041.1"/>
    <property type="molecule type" value="Genomic_DNA"/>
</dbReference>
<organism evidence="1 2">
    <name type="scientific">Deinococcus irradiatisoli</name>
    <dbReference type="NCBI Taxonomy" id="2202254"/>
    <lineage>
        <taxon>Bacteria</taxon>
        <taxon>Thermotogati</taxon>
        <taxon>Deinococcota</taxon>
        <taxon>Deinococci</taxon>
        <taxon>Deinococcales</taxon>
        <taxon>Deinococcaceae</taxon>
        <taxon>Deinococcus</taxon>
    </lineage>
</organism>
<dbReference type="RefSeq" id="WP_109827769.1">
    <property type="nucleotide sequence ID" value="NZ_CP029494.1"/>
</dbReference>